<dbReference type="SUPFAM" id="SSF53649">
    <property type="entry name" value="Alkaline phosphatase-like"/>
    <property type="match status" value="1"/>
</dbReference>
<dbReference type="OrthoDB" id="413313at2759"/>
<keyword evidence="2" id="KW-1185">Reference proteome</keyword>
<proteinExistence type="predicted"/>
<dbReference type="InterPro" id="IPR017850">
    <property type="entry name" value="Alkaline_phosphatase_core_sf"/>
</dbReference>
<dbReference type="InterPro" id="IPR004245">
    <property type="entry name" value="DUF229"/>
</dbReference>
<dbReference type="STRING" id="7266.A0A3B0KD09"/>
<dbReference type="Pfam" id="PF02995">
    <property type="entry name" value="DUF229"/>
    <property type="match status" value="1"/>
</dbReference>
<reference evidence="2" key="1">
    <citation type="submission" date="2018-01" db="EMBL/GenBank/DDBJ databases">
        <authorList>
            <person name="Alioto T."/>
            <person name="Alioto T."/>
        </authorList>
    </citation>
    <scope>NUCLEOTIDE SEQUENCE [LARGE SCALE GENOMIC DNA]</scope>
</reference>
<dbReference type="PANTHER" id="PTHR10974:SF1">
    <property type="entry name" value="FI08016P-RELATED"/>
    <property type="match status" value="1"/>
</dbReference>
<evidence type="ECO:0008006" key="3">
    <source>
        <dbReference type="Google" id="ProtNLM"/>
    </source>
</evidence>
<evidence type="ECO:0000313" key="2">
    <source>
        <dbReference type="Proteomes" id="UP000268350"/>
    </source>
</evidence>
<dbReference type="OMA" id="IRTWCWV"/>
<evidence type="ECO:0000313" key="1">
    <source>
        <dbReference type="EMBL" id="SPP86120.1"/>
    </source>
</evidence>
<sequence length="595" mass="69190">MEAMKPFPAAVLPFIHRLSAVVCPRVQLLITELRSCCGVKTLSDVNCTYMQFLLLNDFRNKKIEQKYFNLSAQSRYLEVGSGRQYFWVKCRANGKIFYNDTLFFLPPPPPKIKPRSHRKLSVLILGIDSVSHMHYLRSFPQVAEFIKELPHTEFWGYNRIGRNTYPNLIRLLSGLSPKELNSTCYASNKTFDGCHLLWDDFKAAGYTTSYGEDSDLYDIFTYYRRGFKRQPTDYYLRPVMENIRQHTNYETSALGKPSITMRCTAGRLYQDVLHEFIYKLMPHMRQKPTFNLFWQTSGVHDYFNYAKTLDGHYVRILRELQEQGIMNHTLILLMSDHGLRFQGTDCEGHGYTQTFQGMEEMSQPLLIALYPAWMSQRFPLAMGNLQRNAHSLVTTFDLHKTLKDVLHLDQLSDDQVENRTLNLANERGISLFLPIPEERSCTTAQIPRQFCLCFKLRKISRKRGSVQKAAQFVVDSINKLIKPYPQCRPLRLLKVLAAYNLSGRKQKAANATRTAKKGHIEDYDSKDNEGRAVYQIRVRLKVRRGEGRFDASVLLKPRMKLLGPVTRTDKYESNSHCIDDYRIEMFCNCLYLVQN</sequence>
<dbReference type="Proteomes" id="UP000268350">
    <property type="component" value="Unassembled WGS sequence"/>
</dbReference>
<protein>
    <recommendedName>
        <fullName evidence="3">DUF229 domain containing protein</fullName>
    </recommendedName>
</protein>
<dbReference type="EMBL" id="OUUW01000010">
    <property type="protein sequence ID" value="SPP86120.1"/>
    <property type="molecule type" value="Genomic_DNA"/>
</dbReference>
<name>A0A3B0KD09_DROGU</name>
<dbReference type="GO" id="GO:0005615">
    <property type="term" value="C:extracellular space"/>
    <property type="evidence" value="ECO:0007669"/>
    <property type="project" value="TreeGrafter"/>
</dbReference>
<gene>
    <name evidence="1" type="ORF">DGUA_6G004750</name>
</gene>
<dbReference type="CDD" id="cd16021">
    <property type="entry name" value="ALP_like"/>
    <property type="match status" value="1"/>
</dbReference>
<dbReference type="PANTHER" id="PTHR10974">
    <property type="entry name" value="FI08016P-RELATED"/>
    <property type="match status" value="1"/>
</dbReference>
<dbReference type="AlphaFoldDB" id="A0A3B0KD09"/>
<accession>A0A3B0KD09</accession>
<dbReference type="Gene3D" id="3.40.720.10">
    <property type="entry name" value="Alkaline Phosphatase, subunit A"/>
    <property type="match status" value="1"/>
</dbReference>
<dbReference type="FunFam" id="3.40.720.10:FF:000017">
    <property type="entry name" value="Predicted protein"/>
    <property type="match status" value="1"/>
</dbReference>
<organism evidence="1 2">
    <name type="scientific">Drosophila guanche</name>
    <name type="common">Fruit fly</name>
    <dbReference type="NCBI Taxonomy" id="7266"/>
    <lineage>
        <taxon>Eukaryota</taxon>
        <taxon>Metazoa</taxon>
        <taxon>Ecdysozoa</taxon>
        <taxon>Arthropoda</taxon>
        <taxon>Hexapoda</taxon>
        <taxon>Insecta</taxon>
        <taxon>Pterygota</taxon>
        <taxon>Neoptera</taxon>
        <taxon>Endopterygota</taxon>
        <taxon>Diptera</taxon>
        <taxon>Brachycera</taxon>
        <taxon>Muscomorpha</taxon>
        <taxon>Ephydroidea</taxon>
        <taxon>Drosophilidae</taxon>
        <taxon>Drosophila</taxon>
        <taxon>Sophophora</taxon>
    </lineage>
</organism>